<reference evidence="1 2" key="1">
    <citation type="journal article" date="2020" name="Cell">
        <title>Large-Scale Comparative Analyses of Tick Genomes Elucidate Their Genetic Diversity and Vector Capacities.</title>
        <authorList>
            <consortium name="Tick Genome and Microbiome Consortium (TIGMIC)"/>
            <person name="Jia N."/>
            <person name="Wang J."/>
            <person name="Shi W."/>
            <person name="Du L."/>
            <person name="Sun Y."/>
            <person name="Zhan W."/>
            <person name="Jiang J.F."/>
            <person name="Wang Q."/>
            <person name="Zhang B."/>
            <person name="Ji P."/>
            <person name="Bell-Sakyi L."/>
            <person name="Cui X.M."/>
            <person name="Yuan T.T."/>
            <person name="Jiang B.G."/>
            <person name="Yang W.F."/>
            <person name="Lam T.T."/>
            <person name="Chang Q.C."/>
            <person name="Ding S.J."/>
            <person name="Wang X.J."/>
            <person name="Zhu J.G."/>
            <person name="Ruan X.D."/>
            <person name="Zhao L."/>
            <person name="Wei J.T."/>
            <person name="Ye R.Z."/>
            <person name="Que T.C."/>
            <person name="Du C.H."/>
            <person name="Zhou Y.H."/>
            <person name="Cheng J.X."/>
            <person name="Dai P.F."/>
            <person name="Guo W.B."/>
            <person name="Han X.H."/>
            <person name="Huang E.J."/>
            <person name="Li L.F."/>
            <person name="Wei W."/>
            <person name="Gao Y.C."/>
            <person name="Liu J.Z."/>
            <person name="Shao H.Z."/>
            <person name="Wang X."/>
            <person name="Wang C.C."/>
            <person name="Yang T.C."/>
            <person name="Huo Q.B."/>
            <person name="Li W."/>
            <person name="Chen H.Y."/>
            <person name="Chen S.E."/>
            <person name="Zhou L.G."/>
            <person name="Ni X.B."/>
            <person name="Tian J.H."/>
            <person name="Sheng Y."/>
            <person name="Liu T."/>
            <person name="Pan Y.S."/>
            <person name="Xia L.Y."/>
            <person name="Li J."/>
            <person name="Zhao F."/>
            <person name="Cao W.C."/>
        </authorList>
    </citation>
    <scope>NUCLEOTIDE SEQUENCE [LARGE SCALE GENOMIC DNA]</scope>
    <source>
        <strain evidence="1">Iper-2018</strain>
    </source>
</reference>
<dbReference type="EMBL" id="JABSTQ010010482">
    <property type="protein sequence ID" value="KAG0420704.1"/>
    <property type="molecule type" value="Genomic_DNA"/>
</dbReference>
<keyword evidence="2" id="KW-1185">Reference proteome</keyword>
<protein>
    <submittedName>
        <fullName evidence="1">Uncharacterized protein</fullName>
    </submittedName>
</protein>
<sequence length="389" mass="44323">MWLGSVVTLLTKHLAPKVQAPPAGLGVRGDATLQAPAFTGAPCGEEKECDVGIGPILPTIRRFEVAMPLPHYYFIRLTPCGGTRRQFKTDVFQYVAALDRQVWAALLTSLVFLALMMLLPSLGKPRKLEKFCDYFFELFGNMLFEATPDPPEHQFGRWLSSIWWLAVLVVMTGFTSFMKASMMVKDEAGRLNTIEDVIQRPEITPFVMRGSTYERIFMVSLRVNTPFEEFNRQYESLSQNRPQALEEEEGRAVFFCDDILLYSNIARIYPEGYVGEFYMGNDFFINNEFTMFVRRNLDPRIIHQLHKRLRWLWESGLPQDWVRNAMEKSLQASTSQMSEGPSGMKLSDVGAIFYLLLIGLGAAFTVFITEVFGGFVALRSNRRPRQGAV</sequence>
<organism evidence="1 2">
    <name type="scientific">Ixodes persulcatus</name>
    <name type="common">Taiga tick</name>
    <dbReference type="NCBI Taxonomy" id="34615"/>
    <lineage>
        <taxon>Eukaryota</taxon>
        <taxon>Metazoa</taxon>
        <taxon>Ecdysozoa</taxon>
        <taxon>Arthropoda</taxon>
        <taxon>Chelicerata</taxon>
        <taxon>Arachnida</taxon>
        <taxon>Acari</taxon>
        <taxon>Parasitiformes</taxon>
        <taxon>Ixodida</taxon>
        <taxon>Ixodoidea</taxon>
        <taxon>Ixodidae</taxon>
        <taxon>Ixodinae</taxon>
        <taxon>Ixodes</taxon>
    </lineage>
</organism>
<gene>
    <name evidence="1" type="ORF">HPB47_003339</name>
</gene>
<evidence type="ECO:0000313" key="1">
    <source>
        <dbReference type="EMBL" id="KAG0420704.1"/>
    </source>
</evidence>
<proteinExistence type="predicted"/>
<evidence type="ECO:0000313" key="2">
    <source>
        <dbReference type="Proteomes" id="UP000805193"/>
    </source>
</evidence>
<dbReference type="Proteomes" id="UP000805193">
    <property type="component" value="Unassembled WGS sequence"/>
</dbReference>
<comment type="caution">
    <text evidence="1">The sequence shown here is derived from an EMBL/GenBank/DDBJ whole genome shotgun (WGS) entry which is preliminary data.</text>
</comment>
<name>A0AC60PJ55_IXOPE</name>
<accession>A0AC60PJ55</accession>